<dbReference type="Gene3D" id="3.40.47.10">
    <property type="match status" value="2"/>
</dbReference>
<evidence type="ECO:0000313" key="10">
    <source>
        <dbReference type="EMBL" id="MCP2371862.1"/>
    </source>
</evidence>
<evidence type="ECO:0000256" key="4">
    <source>
        <dbReference type="ARBA" id="ARBA00023315"/>
    </source>
</evidence>
<dbReference type="Pfam" id="PF00108">
    <property type="entry name" value="Thiolase_N"/>
    <property type="match status" value="1"/>
</dbReference>
<dbReference type="PANTHER" id="PTHR18919">
    <property type="entry name" value="ACETYL-COA C-ACYLTRANSFERASE"/>
    <property type="match status" value="1"/>
</dbReference>
<gene>
    <name evidence="10" type="ORF">BJ978_002538</name>
</gene>
<feature type="active site" description="Proton acceptor" evidence="6">
    <location>
        <position position="395"/>
    </location>
</feature>
<dbReference type="SUPFAM" id="SSF53901">
    <property type="entry name" value="Thiolase-like"/>
    <property type="match status" value="2"/>
</dbReference>
<keyword evidence="3 7" id="KW-0808">Transferase</keyword>
<accession>A0A9X2KFK4</accession>
<dbReference type="AlphaFoldDB" id="A0A9X2KFK4"/>
<protein>
    <recommendedName>
        <fullName evidence="5">Probable acetyl-CoA acetyltransferase</fullName>
        <ecNumber evidence="2">2.3.1.9</ecNumber>
    </recommendedName>
</protein>
<dbReference type="InterPro" id="IPR020617">
    <property type="entry name" value="Thiolase_C"/>
</dbReference>
<dbReference type="InterPro" id="IPR016039">
    <property type="entry name" value="Thiolase-like"/>
</dbReference>
<feature type="domain" description="Thiolase C-terminal" evidence="9">
    <location>
        <begin position="286"/>
        <end position="408"/>
    </location>
</feature>
<keyword evidence="11" id="KW-1185">Reference proteome</keyword>
<evidence type="ECO:0000259" key="9">
    <source>
        <dbReference type="Pfam" id="PF02803"/>
    </source>
</evidence>
<organism evidence="10 11">
    <name type="scientific">Agromyces terreus</name>
    <dbReference type="NCBI Taxonomy" id="424795"/>
    <lineage>
        <taxon>Bacteria</taxon>
        <taxon>Bacillati</taxon>
        <taxon>Actinomycetota</taxon>
        <taxon>Actinomycetes</taxon>
        <taxon>Micrococcales</taxon>
        <taxon>Microbacteriaceae</taxon>
        <taxon>Agromyces</taxon>
    </lineage>
</organism>
<keyword evidence="4 7" id="KW-0012">Acyltransferase</keyword>
<reference evidence="10" key="1">
    <citation type="submission" date="2022-06" db="EMBL/GenBank/DDBJ databases">
        <title>Sequencing the genomes of 1000 actinobacteria strains.</title>
        <authorList>
            <person name="Klenk H.-P."/>
        </authorList>
    </citation>
    <scope>NUCLEOTIDE SEQUENCE</scope>
    <source>
        <strain evidence="10">DSM 22016</strain>
    </source>
</reference>
<feature type="domain" description="Thiolase N-terminal" evidence="8">
    <location>
        <begin position="12"/>
        <end position="275"/>
    </location>
</feature>
<feature type="active site" description="Acyl-thioester intermediate" evidence="6">
    <location>
        <position position="96"/>
    </location>
</feature>
<dbReference type="NCBIfam" id="TIGR01930">
    <property type="entry name" value="AcCoA-C-Actrans"/>
    <property type="match status" value="1"/>
</dbReference>
<evidence type="ECO:0000256" key="5">
    <source>
        <dbReference type="ARBA" id="ARBA00040529"/>
    </source>
</evidence>
<dbReference type="NCBIfam" id="NF004853">
    <property type="entry name" value="PRK06205.1"/>
    <property type="match status" value="1"/>
</dbReference>
<dbReference type="Pfam" id="PF02803">
    <property type="entry name" value="Thiolase_C"/>
    <property type="match status" value="1"/>
</dbReference>
<dbReference type="RefSeq" id="WP_232057482.1">
    <property type="nucleotide sequence ID" value="NZ_BAAANU010000040.1"/>
</dbReference>
<evidence type="ECO:0000259" key="8">
    <source>
        <dbReference type="Pfam" id="PF00108"/>
    </source>
</evidence>
<sequence>MTARPATALREVVICSPLRTPVGRMGGALASVSALTLAETVLGALLERTGLDPAAVDGVIAAQGYPTMEAPAFGRVAALNAGFPVTTTGYQLDRRCGSGLQAVMNAAMEVQTGVADVVVALGAESMSNAPLYSVEGRRGFAGAGLMLHDALSRGRETVGGRRFPTPEGNVGSAELLRAEYGISRDAQDALALRSHERAVAAQQAGAFDAELVPVEVPGRRGSVTVDRDEHPRADSTLDALGALRPILGRGDPDATVTAGNASGQNDAAAACIVTTPERAAELGLRPALRLISWAVAGNDPLRFGVAPVPAANLALARAGIRFDDLDVIELNEAFAVQVLACLADWGLDAEDARLNPRGSGISIGHPIGATGIRMLATLAHELPDLDGTLALETMCIGGGQALAAVFERA</sequence>
<dbReference type="GO" id="GO:0003985">
    <property type="term" value="F:acetyl-CoA C-acetyltransferase activity"/>
    <property type="evidence" value="ECO:0007669"/>
    <property type="project" value="UniProtKB-EC"/>
</dbReference>
<evidence type="ECO:0000313" key="11">
    <source>
        <dbReference type="Proteomes" id="UP001139722"/>
    </source>
</evidence>
<comment type="caution">
    <text evidence="10">The sequence shown here is derived from an EMBL/GenBank/DDBJ whole genome shotgun (WGS) entry which is preliminary data.</text>
</comment>
<evidence type="ECO:0000256" key="1">
    <source>
        <dbReference type="ARBA" id="ARBA00010982"/>
    </source>
</evidence>
<feature type="active site" description="Proton acceptor" evidence="6">
    <location>
        <position position="365"/>
    </location>
</feature>
<dbReference type="InterPro" id="IPR020616">
    <property type="entry name" value="Thiolase_N"/>
</dbReference>
<dbReference type="Proteomes" id="UP001139722">
    <property type="component" value="Unassembled WGS sequence"/>
</dbReference>
<dbReference type="PIRSF" id="PIRSF000429">
    <property type="entry name" value="Ac-CoA_Ac_transf"/>
    <property type="match status" value="1"/>
</dbReference>
<evidence type="ECO:0000256" key="6">
    <source>
        <dbReference type="PIRSR" id="PIRSR000429-1"/>
    </source>
</evidence>
<dbReference type="PANTHER" id="PTHR18919:SF107">
    <property type="entry name" value="ACETYL-COA ACETYLTRANSFERASE, CYTOSOLIC"/>
    <property type="match status" value="1"/>
</dbReference>
<dbReference type="EC" id="2.3.1.9" evidence="2"/>
<dbReference type="CDD" id="cd00751">
    <property type="entry name" value="thiolase"/>
    <property type="match status" value="1"/>
</dbReference>
<dbReference type="EMBL" id="JAMZDY010000001">
    <property type="protein sequence ID" value="MCP2371862.1"/>
    <property type="molecule type" value="Genomic_DNA"/>
</dbReference>
<name>A0A9X2KFK4_9MICO</name>
<comment type="similarity">
    <text evidence="1 7">Belongs to the thiolase-like superfamily. Thiolase family.</text>
</comment>
<dbReference type="InterPro" id="IPR002155">
    <property type="entry name" value="Thiolase"/>
</dbReference>
<evidence type="ECO:0000256" key="2">
    <source>
        <dbReference type="ARBA" id="ARBA00012705"/>
    </source>
</evidence>
<evidence type="ECO:0000256" key="3">
    <source>
        <dbReference type="ARBA" id="ARBA00022679"/>
    </source>
</evidence>
<evidence type="ECO:0000256" key="7">
    <source>
        <dbReference type="RuleBase" id="RU003557"/>
    </source>
</evidence>
<proteinExistence type="inferred from homology"/>